<feature type="transmembrane region" description="Helical" evidence="5">
    <location>
        <begin position="209"/>
        <end position="229"/>
    </location>
</feature>
<evidence type="ECO:0000256" key="1">
    <source>
        <dbReference type="ARBA" id="ARBA00004141"/>
    </source>
</evidence>
<dbReference type="InterPro" id="IPR003689">
    <property type="entry name" value="ZIP"/>
</dbReference>
<evidence type="ECO:0000313" key="7">
    <source>
        <dbReference type="EMBL" id="KAF0701003.1"/>
    </source>
</evidence>
<sequence length="336" mass="36415">MRLSHLFVVFACVPLFVLAHGDHGVKDKSECGQVEESVYVYDMSLHVASIFIVFVASIVGSLCPVLSARVSCLQDNRTALDMLTSFGYGVVIATAFVHMLPHATTNLNSPCIGSDYNGLAMVICLATMYLMQLLETELVVFLGKQQDRHEKDEALSPQIELVAPHHHHGAALSNVSTRKKVTVVMFELGVAVHSVIVGIELGVSTGTDFVPLLWAIVFHQFFEGIAVGASAMTAFTDLKTLVWTSLGFSVTTPIGIAIGIFISTTYSATSTTALWIQGTFDAMAGGILIYTGVVELMTYQFTANEDFHNKRGARRALNYSFLYLGSAAMSIMGLWA</sequence>
<feature type="transmembrane region" description="Helical" evidence="5">
    <location>
        <begin position="241"/>
        <end position="262"/>
    </location>
</feature>
<keyword evidence="2 5" id="KW-0812">Transmembrane</keyword>
<dbReference type="PANTHER" id="PTHR11040:SF44">
    <property type="entry name" value="PROTEIN ZNTC-RELATED"/>
    <property type="match status" value="1"/>
</dbReference>
<feature type="transmembrane region" description="Helical" evidence="5">
    <location>
        <begin position="316"/>
        <end position="335"/>
    </location>
</feature>
<dbReference type="AlphaFoldDB" id="A0A485KK96"/>
<comment type="subcellular location">
    <subcellularLocation>
        <location evidence="1">Membrane</location>
        <topology evidence="1">Multi-pass membrane protein</topology>
    </subcellularLocation>
</comment>
<keyword evidence="4 5" id="KW-0472">Membrane</keyword>
<reference evidence="8 9" key="1">
    <citation type="submission" date="2019-03" db="EMBL/GenBank/DDBJ databases">
        <authorList>
            <person name="Gaulin E."/>
            <person name="Dumas B."/>
        </authorList>
    </citation>
    <scope>NUCLEOTIDE SEQUENCE [LARGE SCALE GENOMIC DNA]</scope>
    <source>
        <strain evidence="8">CBS 568.67</strain>
    </source>
</reference>
<feature type="transmembrane region" description="Helical" evidence="5">
    <location>
        <begin position="45"/>
        <end position="67"/>
    </location>
</feature>
<keyword evidence="3 5" id="KW-1133">Transmembrane helix</keyword>
<organism evidence="8 9">
    <name type="scientific">Aphanomyces stellatus</name>
    <dbReference type="NCBI Taxonomy" id="120398"/>
    <lineage>
        <taxon>Eukaryota</taxon>
        <taxon>Sar</taxon>
        <taxon>Stramenopiles</taxon>
        <taxon>Oomycota</taxon>
        <taxon>Saprolegniomycetes</taxon>
        <taxon>Saprolegniales</taxon>
        <taxon>Verrucalvaceae</taxon>
        <taxon>Aphanomyces</taxon>
    </lineage>
</organism>
<dbReference type="PANTHER" id="PTHR11040">
    <property type="entry name" value="ZINC/IRON TRANSPORTER"/>
    <property type="match status" value="1"/>
</dbReference>
<dbReference type="GO" id="GO:0005385">
    <property type="term" value="F:zinc ion transmembrane transporter activity"/>
    <property type="evidence" value="ECO:0007669"/>
    <property type="project" value="TreeGrafter"/>
</dbReference>
<evidence type="ECO:0000256" key="5">
    <source>
        <dbReference type="SAM" id="Phobius"/>
    </source>
</evidence>
<dbReference type="GO" id="GO:0005886">
    <property type="term" value="C:plasma membrane"/>
    <property type="evidence" value="ECO:0007669"/>
    <property type="project" value="TreeGrafter"/>
</dbReference>
<keyword evidence="6" id="KW-0732">Signal</keyword>
<dbReference type="Pfam" id="PF02535">
    <property type="entry name" value="Zip"/>
    <property type="match status" value="1"/>
</dbReference>
<feature type="transmembrane region" description="Helical" evidence="5">
    <location>
        <begin position="79"/>
        <end position="99"/>
    </location>
</feature>
<gene>
    <name evidence="8" type="primary">Aste57867_8449</name>
    <name evidence="7" type="ORF">As57867_008417</name>
    <name evidence="8" type="ORF">ASTE57867_8449</name>
</gene>
<feature type="transmembrane region" description="Helical" evidence="5">
    <location>
        <begin position="274"/>
        <end position="296"/>
    </location>
</feature>
<evidence type="ECO:0000313" key="8">
    <source>
        <dbReference type="EMBL" id="VFT85335.1"/>
    </source>
</evidence>
<accession>A0A485KK96</accession>
<evidence type="ECO:0000313" key="9">
    <source>
        <dbReference type="Proteomes" id="UP000332933"/>
    </source>
</evidence>
<feature type="transmembrane region" description="Helical" evidence="5">
    <location>
        <begin position="119"/>
        <end position="142"/>
    </location>
</feature>
<dbReference type="OrthoDB" id="91983at2759"/>
<reference evidence="7" key="2">
    <citation type="submission" date="2019-06" db="EMBL/GenBank/DDBJ databases">
        <title>Genomics analysis of Aphanomyces spp. identifies a new class of oomycete effector associated with host adaptation.</title>
        <authorList>
            <person name="Gaulin E."/>
        </authorList>
    </citation>
    <scope>NUCLEOTIDE SEQUENCE</scope>
    <source>
        <strain evidence="7">CBS 578.67</strain>
    </source>
</reference>
<name>A0A485KK96_9STRA</name>
<protein>
    <submittedName>
        <fullName evidence="8">Aste57867_8449 protein</fullName>
    </submittedName>
</protein>
<proteinExistence type="predicted"/>
<evidence type="ECO:0000256" key="6">
    <source>
        <dbReference type="SAM" id="SignalP"/>
    </source>
</evidence>
<evidence type="ECO:0000256" key="2">
    <source>
        <dbReference type="ARBA" id="ARBA00022692"/>
    </source>
</evidence>
<feature type="transmembrane region" description="Helical" evidence="5">
    <location>
        <begin position="181"/>
        <end position="203"/>
    </location>
</feature>
<feature type="chain" id="PRO_5036116111" evidence="6">
    <location>
        <begin position="20"/>
        <end position="336"/>
    </location>
</feature>
<evidence type="ECO:0000256" key="4">
    <source>
        <dbReference type="ARBA" id="ARBA00023136"/>
    </source>
</evidence>
<feature type="signal peptide" evidence="6">
    <location>
        <begin position="1"/>
        <end position="19"/>
    </location>
</feature>
<keyword evidence="9" id="KW-1185">Reference proteome</keyword>
<dbReference type="EMBL" id="CAADRA010005124">
    <property type="protein sequence ID" value="VFT85335.1"/>
    <property type="molecule type" value="Genomic_DNA"/>
</dbReference>
<dbReference type="EMBL" id="VJMH01005103">
    <property type="protein sequence ID" value="KAF0701003.1"/>
    <property type="molecule type" value="Genomic_DNA"/>
</dbReference>
<evidence type="ECO:0000256" key="3">
    <source>
        <dbReference type="ARBA" id="ARBA00022989"/>
    </source>
</evidence>
<dbReference type="Proteomes" id="UP000332933">
    <property type="component" value="Unassembled WGS sequence"/>
</dbReference>